<keyword evidence="5" id="KW-1185">Reference proteome</keyword>
<evidence type="ECO:0000259" key="3">
    <source>
        <dbReference type="Pfam" id="PF16344"/>
    </source>
</evidence>
<dbReference type="AlphaFoldDB" id="A0A1I0R8A3"/>
<dbReference type="PIRSF" id="PIRSF018266">
    <property type="entry name" value="FecR"/>
    <property type="match status" value="1"/>
</dbReference>
<dbReference type="Pfam" id="PF04773">
    <property type="entry name" value="FecR"/>
    <property type="match status" value="1"/>
</dbReference>
<dbReference type="Gene3D" id="2.60.120.1440">
    <property type="match status" value="1"/>
</dbReference>
<dbReference type="Gene3D" id="3.55.50.30">
    <property type="match status" value="1"/>
</dbReference>
<dbReference type="InterPro" id="IPR012373">
    <property type="entry name" value="Ferrdict_sens_TM"/>
</dbReference>
<evidence type="ECO:0000256" key="1">
    <source>
        <dbReference type="SAM" id="Phobius"/>
    </source>
</evidence>
<feature type="domain" description="FecR protein" evidence="2">
    <location>
        <begin position="135"/>
        <end position="220"/>
    </location>
</feature>
<accession>A0A1I0R8A3</accession>
<feature type="transmembrane region" description="Helical" evidence="1">
    <location>
        <begin position="90"/>
        <end position="108"/>
    </location>
</feature>
<sequence length="345" mass="39492">MKENPEDNSGDVKQQLDALAKKILSSSSIKEQEVLMKELWEQTPSQNIHNIDEEGLQRKVVAKALAGDKQSNRPPIRRENIGRRRSRTSAVIYLCLLLTVSITALFYLRNNTLPEEDARYTYTETVKENPRGIRSSFFLTDGTKVHLNAQSKLVFREDFGQKERRVYLEGEAFFEVAKDASKPFVVVSDNLVTTAVGTSFNVRDYRKDRDAATSLATGIVDVLRFKNGQPDTTSKAVRLMPSQQLTYNKFKREMEVESFNSDLTLAWMNNTIHFENTAFKNMVYVLERWYDVDIQMDIDDFKQIMNVKGTGKFTNQSLEVVLEALGYSMGFTSEFDSNRIVIKPT</sequence>
<evidence type="ECO:0000313" key="5">
    <source>
        <dbReference type="Proteomes" id="UP000199437"/>
    </source>
</evidence>
<dbReference type="Proteomes" id="UP000199437">
    <property type="component" value="Unassembled WGS sequence"/>
</dbReference>
<feature type="domain" description="Protein FecR C-terminal" evidence="3">
    <location>
        <begin position="272"/>
        <end position="342"/>
    </location>
</feature>
<dbReference type="PANTHER" id="PTHR30273">
    <property type="entry name" value="PERIPLASMIC SIGNAL SENSOR AND SIGMA FACTOR ACTIVATOR FECR-RELATED"/>
    <property type="match status" value="1"/>
</dbReference>
<dbReference type="GO" id="GO:0016989">
    <property type="term" value="F:sigma factor antagonist activity"/>
    <property type="evidence" value="ECO:0007669"/>
    <property type="project" value="TreeGrafter"/>
</dbReference>
<dbReference type="EMBL" id="FOIR01000003">
    <property type="protein sequence ID" value="SEW36723.1"/>
    <property type="molecule type" value="Genomic_DNA"/>
</dbReference>
<dbReference type="Pfam" id="PF16344">
    <property type="entry name" value="FecR_C"/>
    <property type="match status" value="1"/>
</dbReference>
<keyword evidence="1" id="KW-1133">Transmembrane helix</keyword>
<dbReference type="InterPro" id="IPR032508">
    <property type="entry name" value="FecR_C"/>
</dbReference>
<dbReference type="STRING" id="1267423.SAMN05216290_3211"/>
<reference evidence="5" key="1">
    <citation type="submission" date="2016-10" db="EMBL/GenBank/DDBJ databases">
        <authorList>
            <person name="Varghese N."/>
            <person name="Submissions S."/>
        </authorList>
    </citation>
    <scope>NUCLEOTIDE SEQUENCE [LARGE SCALE GENOMIC DNA]</scope>
    <source>
        <strain evidence="5">CGMCC 1.12402</strain>
    </source>
</reference>
<proteinExistence type="predicted"/>
<evidence type="ECO:0000313" key="4">
    <source>
        <dbReference type="EMBL" id="SEW36723.1"/>
    </source>
</evidence>
<name>A0A1I0R8A3_9BACT</name>
<keyword evidence="1" id="KW-0812">Transmembrane</keyword>
<keyword evidence="1" id="KW-0472">Membrane</keyword>
<dbReference type="PANTHER" id="PTHR30273:SF2">
    <property type="entry name" value="PROTEIN FECR"/>
    <property type="match status" value="1"/>
</dbReference>
<organism evidence="4 5">
    <name type="scientific">Roseivirga pacifica</name>
    <dbReference type="NCBI Taxonomy" id="1267423"/>
    <lineage>
        <taxon>Bacteria</taxon>
        <taxon>Pseudomonadati</taxon>
        <taxon>Bacteroidota</taxon>
        <taxon>Cytophagia</taxon>
        <taxon>Cytophagales</taxon>
        <taxon>Roseivirgaceae</taxon>
        <taxon>Roseivirga</taxon>
    </lineage>
</organism>
<dbReference type="InterPro" id="IPR006860">
    <property type="entry name" value="FecR"/>
</dbReference>
<evidence type="ECO:0000259" key="2">
    <source>
        <dbReference type="Pfam" id="PF04773"/>
    </source>
</evidence>
<gene>
    <name evidence="4" type="ORF">SAMN05216290_3211</name>
</gene>
<protein>
    <submittedName>
        <fullName evidence="4">FecR family protein</fullName>
    </submittedName>
</protein>